<accession>A0A3B0TTK1</accession>
<dbReference type="InterPro" id="IPR011054">
    <property type="entry name" value="Rudment_hybrid_motif"/>
</dbReference>
<dbReference type="EMBL" id="UOEO01000193">
    <property type="protein sequence ID" value="VAW21971.1"/>
    <property type="molecule type" value="Genomic_DNA"/>
</dbReference>
<proteinExistence type="inferred from homology"/>
<evidence type="ECO:0000259" key="12">
    <source>
        <dbReference type="PROSITE" id="PS50975"/>
    </source>
</evidence>
<evidence type="ECO:0000256" key="3">
    <source>
        <dbReference type="ARBA" id="ARBA00022598"/>
    </source>
</evidence>
<keyword evidence="3 13" id="KW-0436">Ligase</keyword>
<organism evidence="13">
    <name type="scientific">hydrothermal vent metagenome</name>
    <dbReference type="NCBI Taxonomy" id="652676"/>
    <lineage>
        <taxon>unclassified sequences</taxon>
        <taxon>metagenomes</taxon>
        <taxon>ecological metagenomes</taxon>
    </lineage>
</organism>
<evidence type="ECO:0000256" key="4">
    <source>
        <dbReference type="ARBA" id="ARBA00022723"/>
    </source>
</evidence>
<evidence type="ECO:0000256" key="6">
    <source>
        <dbReference type="ARBA" id="ARBA00022755"/>
    </source>
</evidence>
<dbReference type="SUPFAM" id="SSF52440">
    <property type="entry name" value="PreATP-grasp domain"/>
    <property type="match status" value="1"/>
</dbReference>
<reference evidence="13" key="1">
    <citation type="submission" date="2018-06" db="EMBL/GenBank/DDBJ databases">
        <authorList>
            <person name="Zhirakovskaya E."/>
        </authorList>
    </citation>
    <scope>NUCLEOTIDE SEQUENCE</scope>
</reference>
<dbReference type="InterPro" id="IPR020561">
    <property type="entry name" value="PRibGlycinamid_synth_ATP-grasp"/>
</dbReference>
<dbReference type="Gene3D" id="3.40.50.20">
    <property type="match status" value="1"/>
</dbReference>
<dbReference type="Pfam" id="PF02843">
    <property type="entry name" value="GARS_C"/>
    <property type="match status" value="1"/>
</dbReference>
<evidence type="ECO:0000313" key="13">
    <source>
        <dbReference type="EMBL" id="VAW21971.1"/>
    </source>
</evidence>
<dbReference type="GO" id="GO:0046872">
    <property type="term" value="F:metal ion binding"/>
    <property type="evidence" value="ECO:0007669"/>
    <property type="project" value="UniProtKB-KW"/>
</dbReference>
<dbReference type="NCBIfam" id="TIGR00877">
    <property type="entry name" value="purD"/>
    <property type="match status" value="1"/>
</dbReference>
<dbReference type="PROSITE" id="PS50975">
    <property type="entry name" value="ATP_GRASP"/>
    <property type="match status" value="1"/>
</dbReference>
<protein>
    <recommendedName>
        <fullName evidence="2">phosphoribosylamine--glycine ligase</fullName>
        <ecNumber evidence="2">6.3.4.13</ecNumber>
    </recommendedName>
    <alternativeName>
        <fullName evidence="10">Glycinamide ribonucleotide synthetase</fullName>
    </alternativeName>
    <alternativeName>
        <fullName evidence="11">Phosphoribosylglycinamide synthetase</fullName>
    </alternativeName>
</protein>
<evidence type="ECO:0000256" key="11">
    <source>
        <dbReference type="ARBA" id="ARBA00042864"/>
    </source>
</evidence>
<dbReference type="AlphaFoldDB" id="A0A3B0TTK1"/>
<evidence type="ECO:0000256" key="1">
    <source>
        <dbReference type="ARBA" id="ARBA00005174"/>
    </source>
</evidence>
<dbReference type="SUPFAM" id="SSF51246">
    <property type="entry name" value="Rudiment single hybrid motif"/>
    <property type="match status" value="1"/>
</dbReference>
<dbReference type="InterPro" id="IPR020560">
    <property type="entry name" value="PRibGlycinamide_synth_C-dom"/>
</dbReference>
<dbReference type="SMART" id="SM01209">
    <property type="entry name" value="GARS_A"/>
    <property type="match status" value="1"/>
</dbReference>
<evidence type="ECO:0000256" key="8">
    <source>
        <dbReference type="ARBA" id="ARBA00023211"/>
    </source>
</evidence>
<dbReference type="PANTHER" id="PTHR43472">
    <property type="entry name" value="PHOSPHORIBOSYLAMINE--GLYCINE LIGASE"/>
    <property type="match status" value="1"/>
</dbReference>
<dbReference type="InterPro" id="IPR037123">
    <property type="entry name" value="PRibGlycinamide_synth_C_sf"/>
</dbReference>
<dbReference type="Pfam" id="PF01071">
    <property type="entry name" value="GARS_A"/>
    <property type="match status" value="1"/>
</dbReference>
<keyword evidence="4" id="KW-0479">Metal-binding</keyword>
<dbReference type="InterPro" id="IPR000115">
    <property type="entry name" value="PRibGlycinamide_synth"/>
</dbReference>
<dbReference type="FunFam" id="3.40.50.20:FF:000006">
    <property type="entry name" value="Phosphoribosylamine--glycine ligase, chloroplastic"/>
    <property type="match status" value="1"/>
</dbReference>
<dbReference type="InterPro" id="IPR011761">
    <property type="entry name" value="ATP-grasp"/>
</dbReference>
<feature type="domain" description="ATP-grasp" evidence="12">
    <location>
        <begin position="111"/>
        <end position="316"/>
    </location>
</feature>
<dbReference type="InterPro" id="IPR013815">
    <property type="entry name" value="ATP_grasp_subdomain_1"/>
</dbReference>
<dbReference type="SUPFAM" id="SSF56059">
    <property type="entry name" value="Glutathione synthetase ATP-binding domain-like"/>
    <property type="match status" value="1"/>
</dbReference>
<dbReference type="InterPro" id="IPR016185">
    <property type="entry name" value="PreATP-grasp_dom_sf"/>
</dbReference>
<dbReference type="GO" id="GO:0006189">
    <property type="term" value="P:'de novo' IMP biosynthetic process"/>
    <property type="evidence" value="ECO:0007669"/>
    <property type="project" value="UniProtKB-UniPathway"/>
</dbReference>
<dbReference type="PROSITE" id="PS00184">
    <property type="entry name" value="GARS"/>
    <property type="match status" value="1"/>
</dbReference>
<keyword evidence="5" id="KW-0547">Nucleotide-binding</keyword>
<dbReference type="FunFam" id="3.90.600.10:FF:000001">
    <property type="entry name" value="Trifunctional purine biosynthetic protein adenosine-3"/>
    <property type="match status" value="1"/>
</dbReference>
<evidence type="ECO:0000256" key="2">
    <source>
        <dbReference type="ARBA" id="ARBA00013255"/>
    </source>
</evidence>
<dbReference type="GO" id="GO:0005524">
    <property type="term" value="F:ATP binding"/>
    <property type="evidence" value="ECO:0007669"/>
    <property type="project" value="UniProtKB-KW"/>
</dbReference>
<keyword evidence="6" id="KW-0658">Purine biosynthesis</keyword>
<dbReference type="HAMAP" id="MF_00138">
    <property type="entry name" value="GARS"/>
    <property type="match status" value="1"/>
</dbReference>
<evidence type="ECO:0000256" key="7">
    <source>
        <dbReference type="ARBA" id="ARBA00022840"/>
    </source>
</evidence>
<comment type="pathway">
    <text evidence="1">Purine metabolism; IMP biosynthesis via de novo pathway; N(1)-(5-phospho-D-ribosyl)glycinamide from 5-phospho-alpha-D-ribose 1-diphosphate: step 2/2.</text>
</comment>
<dbReference type="InterPro" id="IPR020559">
    <property type="entry name" value="PRibGlycinamide_synth_CS"/>
</dbReference>
<comment type="similarity">
    <text evidence="9">Belongs to the GARS family.</text>
</comment>
<dbReference type="EC" id="6.3.4.13" evidence="2"/>
<dbReference type="Gene3D" id="3.90.600.10">
    <property type="entry name" value="Phosphoribosylglycinamide synthetase, C-terminal domain"/>
    <property type="match status" value="1"/>
</dbReference>
<evidence type="ECO:0000256" key="9">
    <source>
        <dbReference type="ARBA" id="ARBA00038345"/>
    </source>
</evidence>
<keyword evidence="7" id="KW-0067">ATP-binding</keyword>
<dbReference type="PANTHER" id="PTHR43472:SF1">
    <property type="entry name" value="PHOSPHORIBOSYLAMINE--GLYCINE LIGASE, CHLOROPLASTIC"/>
    <property type="match status" value="1"/>
</dbReference>
<dbReference type="FunFam" id="3.30.470.20:FF:000018">
    <property type="entry name" value="Trifunctional purine biosynthetic protein adenosine-3"/>
    <property type="match status" value="1"/>
</dbReference>
<dbReference type="GO" id="GO:0004637">
    <property type="term" value="F:phosphoribosylamine-glycine ligase activity"/>
    <property type="evidence" value="ECO:0007669"/>
    <property type="project" value="UniProtKB-EC"/>
</dbReference>
<dbReference type="Pfam" id="PF02844">
    <property type="entry name" value="GARS_N"/>
    <property type="match status" value="1"/>
</dbReference>
<evidence type="ECO:0000256" key="5">
    <source>
        <dbReference type="ARBA" id="ARBA00022741"/>
    </source>
</evidence>
<dbReference type="SMART" id="SM01210">
    <property type="entry name" value="GARS_C"/>
    <property type="match status" value="1"/>
</dbReference>
<dbReference type="UniPathway" id="UPA00074">
    <property type="reaction ID" value="UER00125"/>
</dbReference>
<sequence>MENKMNVLLIGSGGREHALAFKLSQSKKLSRLFIAPGNPGTAQLGENVPLDVAEHKKVISFCSGNKIDLVVIGPEAPLVAGLGDDLREAGFAVFGPNKEAAQLEGSKSFTKALCDQMNIPTAKYARFDELSPAIDYVRKKGAPIVVKADGLAAGKGVTVAMTLSEAEAAISECFSGRFAQAGSAVVIEQFLVGQEVSFFAVCDGKNFVTLATAQDHKRAHDGDKGPNTGGMGAYSPAPVMNAQLTKQVNEQIIAPTLEGMARRGTPFSGVLYAGLMLTKEGPKLIEYNVRFGDPECQVLMMRMETDLLQMLMAAATGDLLGIEAKWRDEAALCVVLAATGYPGPYQKGGEIGNVKKVESPEVKVFHAGTKISGGRLLANGGRVLNVTALGATIGEAQERAYKALDAIGWKGGFCRRDIGWRASKKQ</sequence>
<name>A0A3B0TTK1_9ZZZZ</name>
<gene>
    <name evidence="13" type="ORF">MNBD_ALPHA12-487</name>
</gene>
<dbReference type="InterPro" id="IPR020562">
    <property type="entry name" value="PRibGlycinamide_synth_N"/>
</dbReference>
<evidence type="ECO:0000256" key="10">
    <source>
        <dbReference type="ARBA" id="ARBA00042242"/>
    </source>
</evidence>
<dbReference type="Gene3D" id="3.30.1490.20">
    <property type="entry name" value="ATP-grasp fold, A domain"/>
    <property type="match status" value="1"/>
</dbReference>
<dbReference type="Gene3D" id="3.30.470.20">
    <property type="entry name" value="ATP-grasp fold, B domain"/>
    <property type="match status" value="1"/>
</dbReference>
<dbReference type="GO" id="GO:0009113">
    <property type="term" value="P:purine nucleobase biosynthetic process"/>
    <property type="evidence" value="ECO:0007669"/>
    <property type="project" value="InterPro"/>
</dbReference>
<keyword evidence="8" id="KW-0464">Manganese</keyword>